<dbReference type="InterPro" id="IPR055314">
    <property type="entry name" value="At2g29880-like"/>
</dbReference>
<protein>
    <recommendedName>
        <fullName evidence="1">Myb/SANT-like domain-containing protein</fullName>
    </recommendedName>
</protein>
<sequence>MLLQLMVDAASRGWRDANGMLSKAIVESRILPILNEKLECQKTHNNYLSQLKFFKGEYQKYSQLMRHSSGFGWMQPQRSSLLLKKFGKITLSPTRLIGGFRNKNCDDYKDLQIVIGNATATRKKIIRIER</sequence>
<feature type="domain" description="Myb/SANT-like" evidence="1">
    <location>
        <begin position="2"/>
        <end position="75"/>
    </location>
</feature>
<dbReference type="AlphaFoldDB" id="A0AAE0DY98"/>
<dbReference type="Proteomes" id="UP001281410">
    <property type="component" value="Unassembled WGS sequence"/>
</dbReference>
<organism evidence="2 3">
    <name type="scientific">Dipteronia sinensis</name>
    <dbReference type="NCBI Taxonomy" id="43782"/>
    <lineage>
        <taxon>Eukaryota</taxon>
        <taxon>Viridiplantae</taxon>
        <taxon>Streptophyta</taxon>
        <taxon>Embryophyta</taxon>
        <taxon>Tracheophyta</taxon>
        <taxon>Spermatophyta</taxon>
        <taxon>Magnoliopsida</taxon>
        <taxon>eudicotyledons</taxon>
        <taxon>Gunneridae</taxon>
        <taxon>Pentapetalae</taxon>
        <taxon>rosids</taxon>
        <taxon>malvids</taxon>
        <taxon>Sapindales</taxon>
        <taxon>Sapindaceae</taxon>
        <taxon>Hippocastanoideae</taxon>
        <taxon>Acereae</taxon>
        <taxon>Dipteronia</taxon>
    </lineage>
</organism>
<gene>
    <name evidence="2" type="ORF">Dsin_025354</name>
</gene>
<evidence type="ECO:0000259" key="1">
    <source>
        <dbReference type="Pfam" id="PF12776"/>
    </source>
</evidence>
<accession>A0AAE0DY98</accession>
<reference evidence="2" key="1">
    <citation type="journal article" date="2023" name="Plant J.">
        <title>Genome sequences and population genomics provide insights into the demographic history, inbreeding, and mutation load of two 'living fossil' tree species of Dipteronia.</title>
        <authorList>
            <person name="Feng Y."/>
            <person name="Comes H.P."/>
            <person name="Chen J."/>
            <person name="Zhu S."/>
            <person name="Lu R."/>
            <person name="Zhang X."/>
            <person name="Li P."/>
            <person name="Qiu J."/>
            <person name="Olsen K.M."/>
            <person name="Qiu Y."/>
        </authorList>
    </citation>
    <scope>NUCLEOTIDE SEQUENCE</scope>
    <source>
        <strain evidence="2">NBL</strain>
    </source>
</reference>
<dbReference type="PANTHER" id="PTHR47864:SF2">
    <property type="entry name" value="MYB_SANT-LIKE DNA-BINDING DOMAIN PROTEIN"/>
    <property type="match status" value="1"/>
</dbReference>
<proteinExistence type="predicted"/>
<dbReference type="PANTHER" id="PTHR47864">
    <property type="entry name" value="TRANSMEMBRANE PROTEIN"/>
    <property type="match status" value="1"/>
</dbReference>
<dbReference type="InterPro" id="IPR024752">
    <property type="entry name" value="Myb/SANT-like_dom"/>
</dbReference>
<comment type="caution">
    <text evidence="2">The sequence shown here is derived from an EMBL/GenBank/DDBJ whole genome shotgun (WGS) entry which is preliminary data.</text>
</comment>
<keyword evidence="3" id="KW-1185">Reference proteome</keyword>
<dbReference type="EMBL" id="JANJYJ010000008">
    <property type="protein sequence ID" value="KAK3194044.1"/>
    <property type="molecule type" value="Genomic_DNA"/>
</dbReference>
<evidence type="ECO:0000313" key="2">
    <source>
        <dbReference type="EMBL" id="KAK3194044.1"/>
    </source>
</evidence>
<name>A0AAE0DY98_9ROSI</name>
<evidence type="ECO:0000313" key="3">
    <source>
        <dbReference type="Proteomes" id="UP001281410"/>
    </source>
</evidence>
<dbReference type="Pfam" id="PF12776">
    <property type="entry name" value="Myb_DNA-bind_3"/>
    <property type="match status" value="1"/>
</dbReference>